<evidence type="ECO:0000313" key="1">
    <source>
        <dbReference type="EMBL" id="SVE53398.1"/>
    </source>
</evidence>
<gene>
    <name evidence="1" type="ORF">METZ01_LOCUS506252</name>
</gene>
<feature type="non-terminal residue" evidence="1">
    <location>
        <position position="77"/>
    </location>
</feature>
<organism evidence="1">
    <name type="scientific">marine metagenome</name>
    <dbReference type="NCBI Taxonomy" id="408172"/>
    <lineage>
        <taxon>unclassified sequences</taxon>
        <taxon>metagenomes</taxon>
        <taxon>ecological metagenomes</taxon>
    </lineage>
</organism>
<dbReference type="AlphaFoldDB" id="A0A383EBC8"/>
<protein>
    <recommendedName>
        <fullName evidence="2">Metallo-beta-lactamase domain-containing protein</fullName>
    </recommendedName>
</protein>
<dbReference type="EMBL" id="UINC01223977">
    <property type="protein sequence ID" value="SVE53398.1"/>
    <property type="molecule type" value="Genomic_DNA"/>
</dbReference>
<dbReference type="Gene3D" id="3.60.15.10">
    <property type="entry name" value="Ribonuclease Z/Hydroxyacylglutathione hydrolase-like"/>
    <property type="match status" value="1"/>
</dbReference>
<proteinExistence type="predicted"/>
<evidence type="ECO:0008006" key="2">
    <source>
        <dbReference type="Google" id="ProtNLM"/>
    </source>
</evidence>
<dbReference type="SUPFAM" id="SSF56281">
    <property type="entry name" value="Metallo-hydrolase/oxidoreductase"/>
    <property type="match status" value="1"/>
</dbReference>
<name>A0A383EBC8_9ZZZZ</name>
<dbReference type="InterPro" id="IPR036866">
    <property type="entry name" value="RibonucZ/Hydroxyglut_hydro"/>
</dbReference>
<sequence>MTTDNGLLTYPFVEIPEYGTTLEVAPGVYWLRMPLPMSLNHINLYLLEGNSGWTIVDTGIRGEETRDHWHDIFENYL</sequence>
<reference evidence="1" key="1">
    <citation type="submission" date="2018-05" db="EMBL/GenBank/DDBJ databases">
        <authorList>
            <person name="Lanie J.A."/>
            <person name="Ng W.-L."/>
            <person name="Kazmierczak K.M."/>
            <person name="Andrzejewski T.M."/>
            <person name="Davidsen T.M."/>
            <person name="Wayne K.J."/>
            <person name="Tettelin H."/>
            <person name="Glass J.I."/>
            <person name="Rusch D."/>
            <person name="Podicherti R."/>
            <person name="Tsui H.-C.T."/>
            <person name="Winkler M.E."/>
        </authorList>
    </citation>
    <scope>NUCLEOTIDE SEQUENCE</scope>
</reference>
<accession>A0A383EBC8</accession>